<dbReference type="InterPro" id="IPR001757">
    <property type="entry name" value="P_typ_ATPase"/>
</dbReference>
<evidence type="ECO:0000256" key="6">
    <source>
        <dbReference type="ARBA" id="ARBA00022967"/>
    </source>
</evidence>
<dbReference type="InterPro" id="IPR018303">
    <property type="entry name" value="ATPase_P-typ_P_site"/>
</dbReference>
<evidence type="ECO:0000256" key="9">
    <source>
        <dbReference type="SAM" id="Phobius"/>
    </source>
</evidence>
<dbReference type="SUPFAM" id="SSF56784">
    <property type="entry name" value="HAD-like"/>
    <property type="match status" value="1"/>
</dbReference>
<evidence type="ECO:0000259" key="10">
    <source>
        <dbReference type="Pfam" id="PF00122"/>
    </source>
</evidence>
<comment type="subcellular location">
    <subcellularLocation>
        <location evidence="1">Membrane</location>
        <topology evidence="1">Multi-pass membrane protein</topology>
    </subcellularLocation>
</comment>
<dbReference type="PANTHER" id="PTHR43294">
    <property type="entry name" value="SODIUM/POTASSIUM-TRANSPORTING ATPASE SUBUNIT ALPHA"/>
    <property type="match status" value="1"/>
</dbReference>
<evidence type="ECO:0000256" key="5">
    <source>
        <dbReference type="ARBA" id="ARBA00022840"/>
    </source>
</evidence>
<organism evidence="12 13">
    <name type="scientific">Herbaspirillum frisingense GSF30</name>
    <dbReference type="NCBI Taxonomy" id="864073"/>
    <lineage>
        <taxon>Bacteria</taxon>
        <taxon>Pseudomonadati</taxon>
        <taxon>Pseudomonadota</taxon>
        <taxon>Betaproteobacteria</taxon>
        <taxon>Burkholderiales</taxon>
        <taxon>Oxalobacteraceae</taxon>
        <taxon>Herbaspirillum</taxon>
    </lineage>
</organism>
<keyword evidence="6" id="KW-1278">Translocase</keyword>
<evidence type="ECO:0000256" key="3">
    <source>
        <dbReference type="ARBA" id="ARBA00022692"/>
    </source>
</evidence>
<dbReference type="EMBL" id="AEEC02000005">
    <property type="protein sequence ID" value="EOA05833.1"/>
    <property type="molecule type" value="Genomic_DNA"/>
</dbReference>
<dbReference type="Pfam" id="PF00122">
    <property type="entry name" value="E1-E2_ATPase"/>
    <property type="match status" value="1"/>
</dbReference>
<dbReference type="InterPro" id="IPR023298">
    <property type="entry name" value="ATPase_P-typ_TM_dom_sf"/>
</dbReference>
<feature type="transmembrane region" description="Helical" evidence="9">
    <location>
        <begin position="598"/>
        <end position="624"/>
    </location>
</feature>
<dbReference type="GO" id="GO:0030007">
    <property type="term" value="P:intracellular potassium ion homeostasis"/>
    <property type="evidence" value="ECO:0007669"/>
    <property type="project" value="TreeGrafter"/>
</dbReference>
<feature type="domain" description="P-type ATPase A" evidence="10">
    <location>
        <begin position="52"/>
        <end position="169"/>
    </location>
</feature>
<feature type="transmembrane region" description="Helical" evidence="9">
    <location>
        <begin position="737"/>
        <end position="756"/>
    </location>
</feature>
<evidence type="ECO:0000256" key="7">
    <source>
        <dbReference type="ARBA" id="ARBA00022989"/>
    </source>
</evidence>
<dbReference type="InterPro" id="IPR023299">
    <property type="entry name" value="ATPase_P-typ_cyto_dom_N"/>
</dbReference>
<dbReference type="Gene3D" id="2.70.150.10">
    <property type="entry name" value="Calcium-transporting ATPase, cytoplasmic transduction domain A"/>
    <property type="match status" value="1"/>
</dbReference>
<dbReference type="PANTHER" id="PTHR43294:SF20">
    <property type="entry name" value="P-TYPE ATPASE"/>
    <property type="match status" value="1"/>
</dbReference>
<dbReference type="SUPFAM" id="SSF81665">
    <property type="entry name" value="Calcium ATPase, transmembrane domain M"/>
    <property type="match status" value="1"/>
</dbReference>
<dbReference type="SFLD" id="SFLDF00027">
    <property type="entry name" value="p-type_atpase"/>
    <property type="match status" value="1"/>
</dbReference>
<dbReference type="InterPro" id="IPR050510">
    <property type="entry name" value="Cation_transp_ATPase_P-type"/>
</dbReference>
<feature type="domain" description="Cation-transporting P-type ATPase C-terminal" evidence="11">
    <location>
        <begin position="622"/>
        <end position="793"/>
    </location>
</feature>
<keyword evidence="4" id="KW-0547">Nucleotide-binding</keyword>
<dbReference type="NCBIfam" id="TIGR01494">
    <property type="entry name" value="ATPase_P-type"/>
    <property type="match status" value="2"/>
</dbReference>
<keyword evidence="8 9" id="KW-0472">Membrane</keyword>
<dbReference type="PRINTS" id="PR00119">
    <property type="entry name" value="CATATPASE"/>
</dbReference>
<evidence type="ECO:0000259" key="11">
    <source>
        <dbReference type="Pfam" id="PF00689"/>
    </source>
</evidence>
<dbReference type="InterPro" id="IPR008250">
    <property type="entry name" value="ATPase_P-typ_transduc_dom_A_sf"/>
</dbReference>
<dbReference type="SUPFAM" id="SSF81653">
    <property type="entry name" value="Calcium ATPase, transduction domain A"/>
    <property type="match status" value="1"/>
</dbReference>
<evidence type="ECO:0000313" key="12">
    <source>
        <dbReference type="EMBL" id="EOA05833.1"/>
    </source>
</evidence>
<evidence type="ECO:0000256" key="4">
    <source>
        <dbReference type="ARBA" id="ARBA00022741"/>
    </source>
</evidence>
<dbReference type="GO" id="GO:0006883">
    <property type="term" value="P:intracellular sodium ion homeostasis"/>
    <property type="evidence" value="ECO:0007669"/>
    <property type="project" value="TreeGrafter"/>
</dbReference>
<dbReference type="AlphaFoldDB" id="A0AAI9IHD6"/>
<feature type="transmembrane region" description="Helical" evidence="9">
    <location>
        <begin position="189"/>
        <end position="210"/>
    </location>
</feature>
<dbReference type="Pfam" id="PF00702">
    <property type="entry name" value="Hydrolase"/>
    <property type="match status" value="1"/>
</dbReference>
<evidence type="ECO:0000256" key="1">
    <source>
        <dbReference type="ARBA" id="ARBA00004141"/>
    </source>
</evidence>
<dbReference type="GO" id="GO:1902600">
    <property type="term" value="P:proton transmembrane transport"/>
    <property type="evidence" value="ECO:0007669"/>
    <property type="project" value="TreeGrafter"/>
</dbReference>
<keyword evidence="5" id="KW-0067">ATP-binding</keyword>
<dbReference type="GO" id="GO:1990573">
    <property type="term" value="P:potassium ion import across plasma membrane"/>
    <property type="evidence" value="ECO:0007669"/>
    <property type="project" value="TreeGrafter"/>
</dbReference>
<gene>
    <name evidence="12" type="ORF">HFRIS_005223</name>
</gene>
<dbReference type="PROSITE" id="PS00154">
    <property type="entry name" value="ATPASE_E1_E2"/>
    <property type="match status" value="1"/>
</dbReference>
<dbReference type="InterPro" id="IPR006068">
    <property type="entry name" value="ATPase_P-typ_cation-transptr_C"/>
</dbReference>
<accession>A0AAI9IHD6</accession>
<dbReference type="GO" id="GO:0005524">
    <property type="term" value="F:ATP binding"/>
    <property type="evidence" value="ECO:0007669"/>
    <property type="project" value="UniProtKB-KW"/>
</dbReference>
<dbReference type="SFLD" id="SFLDG00002">
    <property type="entry name" value="C1.7:_P-type_atpase_like"/>
    <property type="match status" value="1"/>
</dbReference>
<name>A0AAI9IHD6_9BURK</name>
<dbReference type="GO" id="GO:0036376">
    <property type="term" value="P:sodium ion export across plasma membrane"/>
    <property type="evidence" value="ECO:0007669"/>
    <property type="project" value="TreeGrafter"/>
</dbReference>
<comment type="caution">
    <text evidence="12">The sequence shown here is derived from an EMBL/GenBank/DDBJ whole genome shotgun (WGS) entry which is preliminary data.</text>
</comment>
<dbReference type="Gene3D" id="3.40.50.1000">
    <property type="entry name" value="HAD superfamily/HAD-like"/>
    <property type="match status" value="1"/>
</dbReference>
<comment type="similarity">
    <text evidence="2">Belongs to the cation transport ATPase (P-type) (TC 3.A.3) family. Type IIA subfamily.</text>
</comment>
<proteinExistence type="inferred from homology"/>
<dbReference type="Gene3D" id="3.40.1110.10">
    <property type="entry name" value="Calcium-transporting ATPase, cytoplasmic domain N"/>
    <property type="match status" value="1"/>
</dbReference>
<evidence type="ECO:0000313" key="13">
    <source>
        <dbReference type="Proteomes" id="UP000006772"/>
    </source>
</evidence>
<dbReference type="GO" id="GO:0016887">
    <property type="term" value="F:ATP hydrolysis activity"/>
    <property type="evidence" value="ECO:0007669"/>
    <property type="project" value="InterPro"/>
</dbReference>
<feature type="transmembrane region" description="Helical" evidence="9">
    <location>
        <begin position="23"/>
        <end position="40"/>
    </location>
</feature>
<reference evidence="12 13" key="1">
    <citation type="journal article" date="2013" name="Front. Microbiol.">
        <title>The genome of the endophytic bacterium H. frisingense GSF30(T) identifies diverse strategies in the Herbaspirillum genus to interact with plants.</title>
        <authorList>
            <person name="Straub D."/>
            <person name="Rothballer M."/>
            <person name="Hartmann A."/>
            <person name="Ludewig U."/>
        </authorList>
    </citation>
    <scope>NUCLEOTIDE SEQUENCE [LARGE SCALE GENOMIC DNA]</scope>
    <source>
        <strain evidence="12 13">GSF30</strain>
    </source>
</reference>
<dbReference type="GO" id="GO:0005391">
    <property type="term" value="F:P-type sodium:potassium-exchanging transporter activity"/>
    <property type="evidence" value="ECO:0007669"/>
    <property type="project" value="TreeGrafter"/>
</dbReference>
<evidence type="ECO:0000256" key="2">
    <source>
        <dbReference type="ARBA" id="ARBA00005675"/>
    </source>
</evidence>
<dbReference type="Gene3D" id="1.20.1110.10">
    <property type="entry name" value="Calcium-transporting ATPase, transmembrane domain"/>
    <property type="match status" value="1"/>
</dbReference>
<dbReference type="Proteomes" id="UP000006772">
    <property type="component" value="Unassembled WGS sequence"/>
</dbReference>
<evidence type="ECO:0000256" key="8">
    <source>
        <dbReference type="ARBA" id="ARBA00023136"/>
    </source>
</evidence>
<dbReference type="SUPFAM" id="SSF81660">
    <property type="entry name" value="Metal cation-transporting ATPase, ATP-binding domain N"/>
    <property type="match status" value="1"/>
</dbReference>
<dbReference type="InterPro" id="IPR044492">
    <property type="entry name" value="P_typ_ATPase_HD_dom"/>
</dbReference>
<feature type="transmembrane region" description="Helical" evidence="9">
    <location>
        <begin position="705"/>
        <end position="725"/>
    </location>
</feature>
<sequence>MFVLLLSAAAIYLALGDLREGLLLLFMVALTVALTLYQEGKTEHALSALRVLNSPTALVIRAGRTVRVPSQDLVRGDLILLEEGARVPADADVLEATNLQIDESLLTGEACPVEKRSPPMTPELHQPSPAQTDSAMLVRSGTLVVRGSGIARVSATGARSELGKISSLLHELVEEPSPMQRHVARAVKVFAAAGLALSALLVVLEGYAHGRWTEALLMGIALSMSLLPEELPIILTVFPAIGAWRMARANVLTRRLSAVEALGSITVLCTDKTGTLTENRMRVVQAMSAGHHLYFDESDVGITSPQWRTLLETAALASSQRPTDPMEKAFHQLAGESAKRFAPPAVTQLLQEYPLSPELRAMTLVWKGDADTPLLVATKGAPEAIASLCGLAPAEVQQMQHDVLHLASHGLRVIAVATCNWSGPLPASQTGFALRYLGLLALADPLREAVPAAIQACHRAGIRVIMITGDHPGTAQTIAREAGISADRILLGDEVQALDEHELTRRLRTTSVFARITPQQKLRIVAALKADGQVVAMTGDGVNDAPALKAAHVGIAMGGRGTDVAREAGSLILLDDNFSSIVEGILTGRRIFSRMRSAMTYVLSMHVPIAGMALLPVICGWPLILYPMQIAFLELIVDPACTLAFENAATDGSERGAPGRNGNAPLLEMRTLLLAVMQAGLALGFAVCGYAWFLERLAPGQARAAGFIVLVVLNLSLMFSALAPGRHFLQALYPSNGAALIISALAVTMLLAALYVPALTEAFHFSSLPLPELVMAFAWGVLAFPAYECAKFLIARFRRSPPTVSEN</sequence>
<dbReference type="InterPro" id="IPR036412">
    <property type="entry name" value="HAD-like_sf"/>
</dbReference>
<feature type="transmembrane region" description="Helical" evidence="9">
    <location>
        <begin position="776"/>
        <end position="794"/>
    </location>
</feature>
<dbReference type="InterPro" id="IPR059000">
    <property type="entry name" value="ATPase_P-type_domA"/>
</dbReference>
<feature type="transmembrane region" description="Helical" evidence="9">
    <location>
        <begin position="671"/>
        <end position="693"/>
    </location>
</feature>
<dbReference type="PRINTS" id="PR00120">
    <property type="entry name" value="HATPASE"/>
</dbReference>
<keyword evidence="3 9" id="KW-0812">Transmembrane</keyword>
<keyword evidence="7 9" id="KW-1133">Transmembrane helix</keyword>
<dbReference type="InterPro" id="IPR023214">
    <property type="entry name" value="HAD_sf"/>
</dbReference>
<dbReference type="SFLD" id="SFLDS00003">
    <property type="entry name" value="Haloacid_Dehalogenase"/>
    <property type="match status" value="1"/>
</dbReference>
<dbReference type="Pfam" id="PF00689">
    <property type="entry name" value="Cation_ATPase_C"/>
    <property type="match status" value="1"/>
</dbReference>
<protein>
    <submittedName>
        <fullName evidence="12">Cation transport ATPase</fullName>
    </submittedName>
</protein>
<dbReference type="GO" id="GO:0005886">
    <property type="term" value="C:plasma membrane"/>
    <property type="evidence" value="ECO:0007669"/>
    <property type="project" value="TreeGrafter"/>
</dbReference>